<evidence type="ECO:0000313" key="6">
    <source>
        <dbReference type="EMBL" id="OHA00909.1"/>
    </source>
</evidence>
<feature type="repeat" description="TPR" evidence="4">
    <location>
        <begin position="519"/>
        <end position="552"/>
    </location>
</feature>
<dbReference type="Gene3D" id="1.25.40.10">
    <property type="entry name" value="Tetratricopeptide repeat domain"/>
    <property type="match status" value="8"/>
</dbReference>
<feature type="repeat" description="TPR" evidence="4">
    <location>
        <begin position="702"/>
        <end position="735"/>
    </location>
</feature>
<name>A0A1G2KR74_9BACT</name>
<evidence type="ECO:0000256" key="2">
    <source>
        <dbReference type="ARBA" id="ARBA00022737"/>
    </source>
</evidence>
<feature type="repeat" description="TPR" evidence="4">
    <location>
        <begin position="631"/>
        <end position="664"/>
    </location>
</feature>
<dbReference type="Pfam" id="PF13525">
    <property type="entry name" value="YfiO"/>
    <property type="match status" value="1"/>
</dbReference>
<dbReference type="Pfam" id="PF13424">
    <property type="entry name" value="TPR_12"/>
    <property type="match status" value="1"/>
</dbReference>
<feature type="repeat" description="TPR" evidence="4">
    <location>
        <begin position="106"/>
        <end position="139"/>
    </location>
</feature>
<protein>
    <recommendedName>
        <fullName evidence="5">Outer membrane lipoprotein BamD-like domain-containing protein</fullName>
    </recommendedName>
</protein>
<feature type="repeat" description="TPR" evidence="4">
    <location>
        <begin position="741"/>
        <end position="774"/>
    </location>
</feature>
<keyword evidence="1" id="KW-0732">Signal</keyword>
<feature type="repeat" description="TPR" evidence="4">
    <location>
        <begin position="594"/>
        <end position="627"/>
    </location>
</feature>
<dbReference type="InterPro" id="IPR051012">
    <property type="entry name" value="CellSynth/LPSAsmb/PSIAsmb"/>
</dbReference>
<evidence type="ECO:0000256" key="3">
    <source>
        <dbReference type="ARBA" id="ARBA00022803"/>
    </source>
</evidence>
<evidence type="ECO:0000256" key="1">
    <source>
        <dbReference type="ARBA" id="ARBA00022729"/>
    </source>
</evidence>
<feature type="domain" description="Outer membrane lipoprotein BamD-like" evidence="5">
    <location>
        <begin position="448"/>
        <end position="551"/>
    </location>
</feature>
<dbReference type="STRING" id="1802270.A3C07_03395"/>
<dbReference type="Pfam" id="PF13432">
    <property type="entry name" value="TPR_16"/>
    <property type="match status" value="3"/>
</dbReference>
<evidence type="ECO:0000259" key="5">
    <source>
        <dbReference type="Pfam" id="PF13525"/>
    </source>
</evidence>
<dbReference type="PROSITE" id="PS50005">
    <property type="entry name" value="TPR"/>
    <property type="match status" value="11"/>
</dbReference>
<feature type="repeat" description="TPR" evidence="4">
    <location>
        <begin position="292"/>
        <end position="325"/>
    </location>
</feature>
<organism evidence="6 7">
    <name type="scientific">Candidatus Sungbacteria bacterium RIFCSPHIGHO2_02_FULL_47_11</name>
    <dbReference type="NCBI Taxonomy" id="1802270"/>
    <lineage>
        <taxon>Bacteria</taxon>
        <taxon>Candidatus Sungiibacteriota</taxon>
    </lineage>
</organism>
<dbReference type="InterPro" id="IPR011990">
    <property type="entry name" value="TPR-like_helical_dom_sf"/>
</dbReference>
<feature type="repeat" description="TPR" evidence="4">
    <location>
        <begin position="557"/>
        <end position="590"/>
    </location>
</feature>
<dbReference type="InterPro" id="IPR019734">
    <property type="entry name" value="TPR_rpt"/>
</dbReference>
<dbReference type="PANTHER" id="PTHR45586:SF1">
    <property type="entry name" value="LIPOPOLYSACCHARIDE ASSEMBLY PROTEIN B"/>
    <property type="match status" value="1"/>
</dbReference>
<reference evidence="6 7" key="1">
    <citation type="journal article" date="2016" name="Nat. Commun.">
        <title>Thousands of microbial genomes shed light on interconnected biogeochemical processes in an aquifer system.</title>
        <authorList>
            <person name="Anantharaman K."/>
            <person name="Brown C.T."/>
            <person name="Hug L.A."/>
            <person name="Sharon I."/>
            <person name="Castelle C.J."/>
            <person name="Probst A.J."/>
            <person name="Thomas B.C."/>
            <person name="Singh A."/>
            <person name="Wilkins M.J."/>
            <person name="Karaoz U."/>
            <person name="Brodie E.L."/>
            <person name="Williams K.H."/>
            <person name="Hubbard S.S."/>
            <person name="Banfield J.F."/>
        </authorList>
    </citation>
    <scope>NUCLEOTIDE SEQUENCE [LARGE SCALE GENOMIC DNA]</scope>
</reference>
<dbReference type="EMBL" id="MHQI01000003">
    <property type="protein sequence ID" value="OHA00909.1"/>
    <property type="molecule type" value="Genomic_DNA"/>
</dbReference>
<dbReference type="SMART" id="SM00028">
    <property type="entry name" value="TPR"/>
    <property type="match status" value="18"/>
</dbReference>
<keyword evidence="2" id="KW-0677">Repeat</keyword>
<feature type="repeat" description="TPR" evidence="4">
    <location>
        <begin position="407"/>
        <end position="440"/>
    </location>
</feature>
<proteinExistence type="predicted"/>
<sequence>MSKYFHRYTRIFIIISAGIFFWAGMVGPGRAQPSEKDLFLVAQKAFEDGFYDVAMRYIQQLQEQFPQTDRRVESNLLLGQCYFFKGQYLKAYNVFHDLLKESAFKDATLFWLGETYLKGGDYVQAEEQYNQLIKLYADSIYTPQAYYSLGWVHFEQNQMEKAQKAFVELIQKFSEHQLAEEAHFKIGEIAFQRQQYEDSIGYFKDYIGHYPQSTHQAEAYFYMGESAYYLEDFLTAVTYYAKAEELAYDHRLALMAKVSLGWSYLKLEKFKLGQQYFDQAYAYARGKGILSDDVLLGRASLYSVMEEYPEALKSYAELIEKFPNSKKLSDAYLGQANIYYLREDYGNAIDSYQGIINQFASQKDNVDILEKAYFGLAWSYLKRGNIDESIKNFELIKNTTTNKTVKISALTQIGDAYQDVGQLDKAVDVYDEILRDYPESPYTDYVQYRQGIALLKNEKIDAATLSLRSLKTNFPKSKYLTDVDYYLALAYFKNGDWLATRDQIVQFIGAVTRENPFMAEAQYILGLSYFNLQDYANALKIFQIIVKDYPSETAMIKNVEMSMAKCYYKTGDVKEAIKRFTGLIAAYPQTVVAQEAIIWLGDHYLESADYDTAVAYYQQFIENFPGSPKLSLALYELGQAYQAKGEYDQAVGAYKRVNNSVDGELYTKARLAIAAILARELDPASALETYQDIIKTSPEFRRDAFIKMAEVYRKNQDHEKAIEAYRSALSAPKGLGEIKDVELQFAIGDLYELSNKSDKAVEEYLKLAYLYPKETAWIVKAYLRAARIFEGSEKWDDAKTVYQKIIQHKTEELKFAQERMDWISEHIFRQP</sequence>
<dbReference type="Pfam" id="PF13174">
    <property type="entry name" value="TPR_6"/>
    <property type="match status" value="4"/>
</dbReference>
<dbReference type="Proteomes" id="UP000179023">
    <property type="component" value="Unassembled WGS sequence"/>
</dbReference>
<keyword evidence="3 4" id="KW-0802">TPR repeat</keyword>
<dbReference type="PANTHER" id="PTHR45586">
    <property type="entry name" value="TPR REPEAT-CONTAINING PROTEIN PA4667"/>
    <property type="match status" value="1"/>
</dbReference>
<dbReference type="SUPFAM" id="SSF48452">
    <property type="entry name" value="TPR-like"/>
    <property type="match status" value="4"/>
</dbReference>
<feature type="repeat" description="TPR" evidence="4">
    <location>
        <begin position="143"/>
        <end position="176"/>
    </location>
</feature>
<dbReference type="AlphaFoldDB" id="A0A1G2KR74"/>
<comment type="caution">
    <text evidence="6">The sequence shown here is derived from an EMBL/GenBank/DDBJ whole genome shotgun (WGS) entry which is preliminary data.</text>
</comment>
<accession>A0A1G2KR74</accession>
<feature type="repeat" description="TPR" evidence="4">
    <location>
        <begin position="217"/>
        <end position="250"/>
    </location>
</feature>
<evidence type="ECO:0000313" key="7">
    <source>
        <dbReference type="Proteomes" id="UP000179023"/>
    </source>
</evidence>
<gene>
    <name evidence="6" type="ORF">A3C07_03395</name>
</gene>
<dbReference type="InterPro" id="IPR039565">
    <property type="entry name" value="BamD-like"/>
</dbReference>
<evidence type="ECO:0000256" key="4">
    <source>
        <dbReference type="PROSITE-ProRule" id="PRU00339"/>
    </source>
</evidence>